<dbReference type="PRINTS" id="PR00954">
    <property type="entry name" value="FLGMOTORFLIG"/>
</dbReference>
<sequence length="145" mass="16764">MADNDEVKKSDELTGKEKAAILLISLDKERAAQVLQAMDKKEVEILTEEIARWENVPPDLVKKVWQEFYQLSLTSSYLNQGGKKYAEEILNRALGNHRALNMVDNFRENSKEENVEESFFELLEKIEPKDLLNFIKSEHPQTIAL</sequence>
<keyword evidence="11" id="KW-0282">Flagellum</keyword>
<evidence type="ECO:0000313" key="12">
    <source>
        <dbReference type="Proteomes" id="UP000267654"/>
    </source>
</evidence>
<dbReference type="AlphaFoldDB" id="A0A662DH30"/>
<evidence type="ECO:0000259" key="10">
    <source>
        <dbReference type="PROSITE" id="PS50206"/>
    </source>
</evidence>
<comment type="caution">
    <text evidence="11">The sequence shown here is derived from an EMBL/GenBank/DDBJ whole genome shotgun (WGS) entry which is preliminary data.</text>
</comment>
<dbReference type="InterPro" id="IPR011002">
    <property type="entry name" value="FliG_a-hlx"/>
</dbReference>
<feature type="non-terminal residue" evidence="11">
    <location>
        <position position="145"/>
    </location>
</feature>
<comment type="subcellular location">
    <subcellularLocation>
        <location evidence="1">Bacterial flagellum basal body</location>
    </subcellularLocation>
    <subcellularLocation>
        <location evidence="2">Cell membrane</location>
        <topology evidence="2">Peripheral membrane protein</topology>
        <orientation evidence="2">Cytoplasmic side</orientation>
    </subcellularLocation>
</comment>
<dbReference type="Pfam" id="PF14842">
    <property type="entry name" value="FliG_N"/>
    <property type="match status" value="1"/>
</dbReference>
<protein>
    <recommendedName>
        <fullName evidence="4">Flagellar motor switch protein FliG</fullName>
    </recommendedName>
</protein>
<proteinExistence type="inferred from homology"/>
<evidence type="ECO:0000256" key="4">
    <source>
        <dbReference type="ARBA" id="ARBA00021870"/>
    </source>
</evidence>
<dbReference type="GO" id="GO:0009425">
    <property type="term" value="C:bacterial-type flagellum basal body"/>
    <property type="evidence" value="ECO:0007669"/>
    <property type="project" value="UniProtKB-SubCell"/>
</dbReference>
<evidence type="ECO:0000256" key="1">
    <source>
        <dbReference type="ARBA" id="ARBA00004117"/>
    </source>
</evidence>
<dbReference type="SUPFAM" id="SSF48029">
    <property type="entry name" value="FliG"/>
    <property type="match status" value="1"/>
</dbReference>
<dbReference type="GO" id="GO:0003774">
    <property type="term" value="F:cytoskeletal motor activity"/>
    <property type="evidence" value="ECO:0007669"/>
    <property type="project" value="InterPro"/>
</dbReference>
<dbReference type="Proteomes" id="UP000267654">
    <property type="component" value="Unassembled WGS sequence"/>
</dbReference>
<dbReference type="PANTHER" id="PTHR30534:SF0">
    <property type="entry name" value="FLAGELLAR MOTOR SWITCH PROTEIN FLIG"/>
    <property type="match status" value="1"/>
</dbReference>
<reference evidence="11 12" key="1">
    <citation type="submission" date="2018-06" db="EMBL/GenBank/DDBJ databases">
        <title>Extensive metabolic versatility and redundancy in microbially diverse, dynamic hydrothermal sediments.</title>
        <authorList>
            <person name="Dombrowski N."/>
            <person name="Teske A."/>
            <person name="Baker B.J."/>
        </authorList>
    </citation>
    <scope>NUCLEOTIDE SEQUENCE [LARGE SCALE GENOMIC DNA]</scope>
    <source>
        <strain evidence="11">B19_G9</strain>
    </source>
</reference>
<evidence type="ECO:0000256" key="3">
    <source>
        <dbReference type="ARBA" id="ARBA00010299"/>
    </source>
</evidence>
<accession>A0A662DH30</accession>
<keyword evidence="6" id="KW-0145">Chemotaxis</keyword>
<evidence type="ECO:0000256" key="2">
    <source>
        <dbReference type="ARBA" id="ARBA00004413"/>
    </source>
</evidence>
<dbReference type="GO" id="GO:0071973">
    <property type="term" value="P:bacterial-type flagellum-dependent cell motility"/>
    <property type="evidence" value="ECO:0007669"/>
    <property type="project" value="InterPro"/>
</dbReference>
<evidence type="ECO:0000256" key="5">
    <source>
        <dbReference type="ARBA" id="ARBA00022475"/>
    </source>
</evidence>
<organism evidence="11 12">
    <name type="scientific">Aerophobetes bacterium</name>
    <dbReference type="NCBI Taxonomy" id="2030807"/>
    <lineage>
        <taxon>Bacteria</taxon>
        <taxon>Candidatus Aerophobota</taxon>
    </lineage>
</organism>
<keyword evidence="11" id="KW-0969">Cilium</keyword>
<keyword evidence="8" id="KW-0472">Membrane</keyword>
<dbReference type="EMBL" id="QMQB01000079">
    <property type="protein sequence ID" value="RLE13621.1"/>
    <property type="molecule type" value="Genomic_DNA"/>
</dbReference>
<evidence type="ECO:0000256" key="6">
    <source>
        <dbReference type="ARBA" id="ARBA00022500"/>
    </source>
</evidence>
<dbReference type="GO" id="GO:0006935">
    <property type="term" value="P:chemotaxis"/>
    <property type="evidence" value="ECO:0007669"/>
    <property type="project" value="UniProtKB-KW"/>
</dbReference>
<evidence type="ECO:0000313" key="11">
    <source>
        <dbReference type="EMBL" id="RLE13621.1"/>
    </source>
</evidence>
<dbReference type="PROSITE" id="PS50206">
    <property type="entry name" value="RHODANESE_3"/>
    <property type="match status" value="1"/>
</dbReference>
<dbReference type="InterPro" id="IPR028263">
    <property type="entry name" value="FliG_N"/>
</dbReference>
<gene>
    <name evidence="11" type="ORF">DRI96_02715</name>
</gene>
<name>A0A662DH30_UNCAE</name>
<keyword evidence="7" id="KW-0283">Flagellar rotation</keyword>
<feature type="domain" description="Rhodanese" evidence="10">
    <location>
        <begin position="29"/>
        <end position="62"/>
    </location>
</feature>
<evidence type="ECO:0000256" key="8">
    <source>
        <dbReference type="ARBA" id="ARBA00023136"/>
    </source>
</evidence>
<keyword evidence="11" id="KW-0966">Cell projection</keyword>
<keyword evidence="9" id="KW-0975">Bacterial flagellum</keyword>
<evidence type="ECO:0000256" key="7">
    <source>
        <dbReference type="ARBA" id="ARBA00022779"/>
    </source>
</evidence>
<evidence type="ECO:0000256" key="9">
    <source>
        <dbReference type="ARBA" id="ARBA00023143"/>
    </source>
</evidence>
<keyword evidence="5" id="KW-1003">Cell membrane</keyword>
<dbReference type="InterPro" id="IPR000090">
    <property type="entry name" value="Flg_Motor_Flig"/>
</dbReference>
<dbReference type="GO" id="GO:0005886">
    <property type="term" value="C:plasma membrane"/>
    <property type="evidence" value="ECO:0007669"/>
    <property type="project" value="UniProtKB-SubCell"/>
</dbReference>
<comment type="similarity">
    <text evidence="3">Belongs to the FliG family.</text>
</comment>
<dbReference type="InterPro" id="IPR001763">
    <property type="entry name" value="Rhodanese-like_dom"/>
</dbReference>
<dbReference type="PANTHER" id="PTHR30534">
    <property type="entry name" value="FLAGELLAR MOTOR SWITCH PROTEIN FLIG"/>
    <property type="match status" value="1"/>
</dbReference>
<dbReference type="Gene3D" id="1.10.220.30">
    <property type="match status" value="2"/>
</dbReference>